<name>A0A4S8LDJ1_DENBC</name>
<proteinExistence type="predicted"/>
<feature type="non-terminal residue" evidence="2">
    <location>
        <position position="1"/>
    </location>
</feature>
<dbReference type="SUPFAM" id="SSF56112">
    <property type="entry name" value="Protein kinase-like (PK-like)"/>
    <property type="match status" value="1"/>
</dbReference>
<evidence type="ECO:0000259" key="1">
    <source>
        <dbReference type="PROSITE" id="PS50011"/>
    </source>
</evidence>
<dbReference type="GO" id="GO:0005524">
    <property type="term" value="F:ATP binding"/>
    <property type="evidence" value="ECO:0007669"/>
    <property type="project" value="InterPro"/>
</dbReference>
<evidence type="ECO:0000313" key="2">
    <source>
        <dbReference type="EMBL" id="THU86959.1"/>
    </source>
</evidence>
<protein>
    <recommendedName>
        <fullName evidence="1">Protein kinase domain-containing protein</fullName>
    </recommendedName>
</protein>
<dbReference type="Proteomes" id="UP000297245">
    <property type="component" value="Unassembled WGS sequence"/>
</dbReference>
<dbReference type="AlphaFoldDB" id="A0A4S8LDJ1"/>
<sequence>MSPSSSMPPPLPADFDPGALRPHELWWRDNYEWIKQQGYLLRSRYSPGWIPSWRGTGNTLNFQFADGIPARYSINDGTRISDERFVSFKRCPTSSHAQEISIFKYLTEGDIAKEKENHCVPVYELLNPPGDPEVVLFVMPLGRSPFDPQFQTVGEVVYFLRQMLEGLRFMHGLDIAHADCCANNMIMDAREMYPEGYHPLRQHLTRDFKGPATPRYSRTEKPPSYYLIDFGVSVKFEPSEPRLTIHIAGGDKSVPEHLKDPERMAMFDPFAIDVYTMGNMIRQQFIEGNPKNLKNVPGMRRLEFLNDLIFDMVDEDPDPGKRPAMTEVFERFIQIESKLSWWKLRTRPVYRTETSSKITFWRDIKHVIWTMGLILRRIPAVPPRQ</sequence>
<reference evidence="2 3" key="1">
    <citation type="journal article" date="2019" name="Nat. Ecol. Evol.">
        <title>Megaphylogeny resolves global patterns of mushroom evolution.</title>
        <authorList>
            <person name="Varga T."/>
            <person name="Krizsan K."/>
            <person name="Foldi C."/>
            <person name="Dima B."/>
            <person name="Sanchez-Garcia M."/>
            <person name="Sanchez-Ramirez S."/>
            <person name="Szollosi G.J."/>
            <person name="Szarkandi J.G."/>
            <person name="Papp V."/>
            <person name="Albert L."/>
            <person name="Andreopoulos W."/>
            <person name="Angelini C."/>
            <person name="Antonin V."/>
            <person name="Barry K.W."/>
            <person name="Bougher N.L."/>
            <person name="Buchanan P."/>
            <person name="Buyck B."/>
            <person name="Bense V."/>
            <person name="Catcheside P."/>
            <person name="Chovatia M."/>
            <person name="Cooper J."/>
            <person name="Damon W."/>
            <person name="Desjardin D."/>
            <person name="Finy P."/>
            <person name="Geml J."/>
            <person name="Haridas S."/>
            <person name="Hughes K."/>
            <person name="Justo A."/>
            <person name="Karasinski D."/>
            <person name="Kautmanova I."/>
            <person name="Kiss B."/>
            <person name="Kocsube S."/>
            <person name="Kotiranta H."/>
            <person name="LaButti K.M."/>
            <person name="Lechner B.E."/>
            <person name="Liimatainen K."/>
            <person name="Lipzen A."/>
            <person name="Lukacs Z."/>
            <person name="Mihaltcheva S."/>
            <person name="Morgado L.N."/>
            <person name="Niskanen T."/>
            <person name="Noordeloos M.E."/>
            <person name="Ohm R.A."/>
            <person name="Ortiz-Santana B."/>
            <person name="Ovrebo C."/>
            <person name="Racz N."/>
            <person name="Riley R."/>
            <person name="Savchenko A."/>
            <person name="Shiryaev A."/>
            <person name="Soop K."/>
            <person name="Spirin V."/>
            <person name="Szebenyi C."/>
            <person name="Tomsovsky M."/>
            <person name="Tulloss R.E."/>
            <person name="Uehling J."/>
            <person name="Grigoriev I.V."/>
            <person name="Vagvolgyi C."/>
            <person name="Papp T."/>
            <person name="Martin F.M."/>
            <person name="Miettinen O."/>
            <person name="Hibbett D.S."/>
            <person name="Nagy L.G."/>
        </authorList>
    </citation>
    <scope>NUCLEOTIDE SEQUENCE [LARGE SCALE GENOMIC DNA]</scope>
    <source>
        <strain evidence="2 3">CBS 962.96</strain>
    </source>
</reference>
<keyword evidence="3" id="KW-1185">Reference proteome</keyword>
<dbReference type="SMART" id="SM00220">
    <property type="entry name" value="S_TKc"/>
    <property type="match status" value="1"/>
</dbReference>
<gene>
    <name evidence="2" type="ORF">K435DRAFT_970112</name>
</gene>
<dbReference type="PROSITE" id="PS50011">
    <property type="entry name" value="PROTEIN_KINASE_DOM"/>
    <property type="match status" value="1"/>
</dbReference>
<dbReference type="OrthoDB" id="5987198at2759"/>
<dbReference type="InterPro" id="IPR011009">
    <property type="entry name" value="Kinase-like_dom_sf"/>
</dbReference>
<dbReference type="GO" id="GO:0004672">
    <property type="term" value="F:protein kinase activity"/>
    <property type="evidence" value="ECO:0007669"/>
    <property type="project" value="InterPro"/>
</dbReference>
<feature type="domain" description="Protein kinase" evidence="1">
    <location>
        <begin position="1"/>
        <end position="333"/>
    </location>
</feature>
<dbReference type="Gene3D" id="1.10.510.10">
    <property type="entry name" value="Transferase(Phosphotransferase) domain 1"/>
    <property type="match status" value="1"/>
</dbReference>
<evidence type="ECO:0000313" key="3">
    <source>
        <dbReference type="Proteomes" id="UP000297245"/>
    </source>
</evidence>
<organism evidence="2 3">
    <name type="scientific">Dendrothele bispora (strain CBS 962.96)</name>
    <dbReference type="NCBI Taxonomy" id="1314807"/>
    <lineage>
        <taxon>Eukaryota</taxon>
        <taxon>Fungi</taxon>
        <taxon>Dikarya</taxon>
        <taxon>Basidiomycota</taxon>
        <taxon>Agaricomycotina</taxon>
        <taxon>Agaricomycetes</taxon>
        <taxon>Agaricomycetidae</taxon>
        <taxon>Agaricales</taxon>
        <taxon>Agaricales incertae sedis</taxon>
        <taxon>Dendrothele</taxon>
    </lineage>
</organism>
<dbReference type="InterPro" id="IPR000719">
    <property type="entry name" value="Prot_kinase_dom"/>
</dbReference>
<dbReference type="EMBL" id="ML179471">
    <property type="protein sequence ID" value="THU86959.1"/>
    <property type="molecule type" value="Genomic_DNA"/>
</dbReference>
<accession>A0A4S8LDJ1</accession>